<keyword evidence="2" id="KW-1185">Reference proteome</keyword>
<feature type="non-terminal residue" evidence="1">
    <location>
        <position position="1"/>
    </location>
</feature>
<feature type="non-terminal residue" evidence="1">
    <location>
        <position position="78"/>
    </location>
</feature>
<sequence length="78" mass="8912">VDNPDCPHCPGRRETVLHFLLECPHYARARDQLRHRTRGKSRRIEALLADPACVKPALTYINATGRFRKTHGDLTPPK</sequence>
<gene>
    <name evidence="1" type="ORF">L210DRAFT_805538</name>
</gene>
<evidence type="ECO:0000313" key="1">
    <source>
        <dbReference type="EMBL" id="KAF8443291.1"/>
    </source>
</evidence>
<protein>
    <recommendedName>
        <fullName evidence="3">Reverse transcriptase</fullName>
    </recommendedName>
</protein>
<dbReference type="Proteomes" id="UP001194468">
    <property type="component" value="Unassembled WGS sequence"/>
</dbReference>
<accession>A0AAD4BY94</accession>
<reference evidence="1" key="2">
    <citation type="journal article" date="2020" name="Nat. Commun.">
        <title>Large-scale genome sequencing of mycorrhizal fungi provides insights into the early evolution of symbiotic traits.</title>
        <authorList>
            <person name="Miyauchi S."/>
            <person name="Kiss E."/>
            <person name="Kuo A."/>
            <person name="Drula E."/>
            <person name="Kohler A."/>
            <person name="Sanchez-Garcia M."/>
            <person name="Morin E."/>
            <person name="Andreopoulos B."/>
            <person name="Barry K.W."/>
            <person name="Bonito G."/>
            <person name="Buee M."/>
            <person name="Carver A."/>
            <person name="Chen C."/>
            <person name="Cichocki N."/>
            <person name="Clum A."/>
            <person name="Culley D."/>
            <person name="Crous P.W."/>
            <person name="Fauchery L."/>
            <person name="Girlanda M."/>
            <person name="Hayes R.D."/>
            <person name="Keri Z."/>
            <person name="LaButti K."/>
            <person name="Lipzen A."/>
            <person name="Lombard V."/>
            <person name="Magnuson J."/>
            <person name="Maillard F."/>
            <person name="Murat C."/>
            <person name="Nolan M."/>
            <person name="Ohm R.A."/>
            <person name="Pangilinan J."/>
            <person name="Pereira M.F."/>
            <person name="Perotto S."/>
            <person name="Peter M."/>
            <person name="Pfister S."/>
            <person name="Riley R."/>
            <person name="Sitrit Y."/>
            <person name="Stielow J.B."/>
            <person name="Szollosi G."/>
            <person name="Zifcakova L."/>
            <person name="Stursova M."/>
            <person name="Spatafora J.W."/>
            <person name="Tedersoo L."/>
            <person name="Vaario L.M."/>
            <person name="Yamada A."/>
            <person name="Yan M."/>
            <person name="Wang P."/>
            <person name="Xu J."/>
            <person name="Bruns T."/>
            <person name="Baldrian P."/>
            <person name="Vilgalys R."/>
            <person name="Dunand C."/>
            <person name="Henrissat B."/>
            <person name="Grigoriev I.V."/>
            <person name="Hibbett D."/>
            <person name="Nagy L.G."/>
            <person name="Martin F.M."/>
        </authorList>
    </citation>
    <scope>NUCLEOTIDE SEQUENCE</scope>
    <source>
        <strain evidence="1">BED1</strain>
    </source>
</reference>
<proteinExistence type="predicted"/>
<evidence type="ECO:0000313" key="2">
    <source>
        <dbReference type="Proteomes" id="UP001194468"/>
    </source>
</evidence>
<dbReference type="AlphaFoldDB" id="A0AAD4BY94"/>
<organism evidence="1 2">
    <name type="scientific">Boletus edulis BED1</name>
    <dbReference type="NCBI Taxonomy" id="1328754"/>
    <lineage>
        <taxon>Eukaryota</taxon>
        <taxon>Fungi</taxon>
        <taxon>Dikarya</taxon>
        <taxon>Basidiomycota</taxon>
        <taxon>Agaricomycotina</taxon>
        <taxon>Agaricomycetes</taxon>
        <taxon>Agaricomycetidae</taxon>
        <taxon>Boletales</taxon>
        <taxon>Boletineae</taxon>
        <taxon>Boletaceae</taxon>
        <taxon>Boletoideae</taxon>
        <taxon>Boletus</taxon>
    </lineage>
</organism>
<name>A0AAD4BY94_BOLED</name>
<dbReference type="EMBL" id="WHUW01000008">
    <property type="protein sequence ID" value="KAF8443291.1"/>
    <property type="molecule type" value="Genomic_DNA"/>
</dbReference>
<evidence type="ECO:0008006" key="3">
    <source>
        <dbReference type="Google" id="ProtNLM"/>
    </source>
</evidence>
<comment type="caution">
    <text evidence="1">The sequence shown here is derived from an EMBL/GenBank/DDBJ whole genome shotgun (WGS) entry which is preliminary data.</text>
</comment>
<reference evidence="1" key="1">
    <citation type="submission" date="2019-10" db="EMBL/GenBank/DDBJ databases">
        <authorList>
            <consortium name="DOE Joint Genome Institute"/>
            <person name="Kuo A."/>
            <person name="Miyauchi S."/>
            <person name="Kiss E."/>
            <person name="Drula E."/>
            <person name="Kohler A."/>
            <person name="Sanchez-Garcia M."/>
            <person name="Andreopoulos B."/>
            <person name="Barry K.W."/>
            <person name="Bonito G."/>
            <person name="Buee M."/>
            <person name="Carver A."/>
            <person name="Chen C."/>
            <person name="Cichocki N."/>
            <person name="Clum A."/>
            <person name="Culley D."/>
            <person name="Crous P.W."/>
            <person name="Fauchery L."/>
            <person name="Girlanda M."/>
            <person name="Hayes R."/>
            <person name="Keri Z."/>
            <person name="LaButti K."/>
            <person name="Lipzen A."/>
            <person name="Lombard V."/>
            <person name="Magnuson J."/>
            <person name="Maillard F."/>
            <person name="Morin E."/>
            <person name="Murat C."/>
            <person name="Nolan M."/>
            <person name="Ohm R."/>
            <person name="Pangilinan J."/>
            <person name="Pereira M."/>
            <person name="Perotto S."/>
            <person name="Peter M."/>
            <person name="Riley R."/>
            <person name="Sitrit Y."/>
            <person name="Stielow B."/>
            <person name="Szollosi G."/>
            <person name="Zifcakova L."/>
            <person name="Stursova M."/>
            <person name="Spatafora J.W."/>
            <person name="Tedersoo L."/>
            <person name="Vaario L.-M."/>
            <person name="Yamada A."/>
            <person name="Yan M."/>
            <person name="Wang P."/>
            <person name="Xu J."/>
            <person name="Bruns T."/>
            <person name="Baldrian P."/>
            <person name="Vilgalys R."/>
            <person name="Henrissat B."/>
            <person name="Grigoriev I.V."/>
            <person name="Hibbett D."/>
            <person name="Nagy L.G."/>
            <person name="Martin F.M."/>
        </authorList>
    </citation>
    <scope>NUCLEOTIDE SEQUENCE</scope>
    <source>
        <strain evidence="1">BED1</strain>
    </source>
</reference>